<evidence type="ECO:0000256" key="1">
    <source>
        <dbReference type="SAM" id="MobiDB-lite"/>
    </source>
</evidence>
<feature type="compositionally biased region" description="Pro residues" evidence="1">
    <location>
        <begin position="129"/>
        <end position="142"/>
    </location>
</feature>
<name>A0A5M8PSA4_9LECA</name>
<organism evidence="2 3">
    <name type="scientific">Lasallia pustulata</name>
    <dbReference type="NCBI Taxonomy" id="136370"/>
    <lineage>
        <taxon>Eukaryota</taxon>
        <taxon>Fungi</taxon>
        <taxon>Dikarya</taxon>
        <taxon>Ascomycota</taxon>
        <taxon>Pezizomycotina</taxon>
        <taxon>Lecanoromycetes</taxon>
        <taxon>OSLEUM clade</taxon>
        <taxon>Umbilicariomycetidae</taxon>
        <taxon>Umbilicariales</taxon>
        <taxon>Umbilicariaceae</taxon>
        <taxon>Lasallia</taxon>
    </lineage>
</organism>
<dbReference type="AlphaFoldDB" id="A0A5M8PSA4"/>
<feature type="compositionally biased region" description="Polar residues" evidence="1">
    <location>
        <begin position="222"/>
        <end position="233"/>
    </location>
</feature>
<evidence type="ECO:0000313" key="3">
    <source>
        <dbReference type="Proteomes" id="UP000324767"/>
    </source>
</evidence>
<dbReference type="EMBL" id="VXIT01000007">
    <property type="protein sequence ID" value="KAA6411481.1"/>
    <property type="molecule type" value="Genomic_DNA"/>
</dbReference>
<reference evidence="2 3" key="1">
    <citation type="submission" date="2019-09" db="EMBL/GenBank/DDBJ databases">
        <title>The hologenome of the rock-dwelling lichen Lasallia pustulata.</title>
        <authorList>
            <person name="Greshake Tzovaras B."/>
            <person name="Segers F."/>
            <person name="Bicker A."/>
            <person name="Dal Grande F."/>
            <person name="Otte J."/>
            <person name="Hankeln T."/>
            <person name="Schmitt I."/>
            <person name="Ebersberger I."/>
        </authorList>
    </citation>
    <scope>NUCLEOTIDE SEQUENCE [LARGE SCALE GENOMIC DNA]</scope>
    <source>
        <strain evidence="2">A1-1</strain>
    </source>
</reference>
<feature type="region of interest" description="Disordered" evidence="1">
    <location>
        <begin position="1"/>
        <end position="198"/>
    </location>
</feature>
<sequence length="265" mass="29833">MPPSNHRRHSRSGPNPSSLRIIQAPSRSASTSSSSPPATSPTLEMYLERDDRLEAFFGQHAPSSPYRSQMPSNSRNYYGPQGPPFGTVPDPYPISSRGHGVCNSQVPQIPEYAPSRGHGGSNSQVPATPEYPSPDDPWPLPHYPTQYQDPTPTRYSNSPTPTQYTSSQPSQAPPPYESRSDGHSELTFGFLDDPHRPPSYDVFIRSQEMCQYPHVWERGWQRIQQTRDSSSSNGERRRSHGKRRSSNNERTSGSRQRGRRTEEQQ</sequence>
<protein>
    <submittedName>
        <fullName evidence="2">Uncharacterized protein</fullName>
    </submittedName>
</protein>
<evidence type="ECO:0000313" key="2">
    <source>
        <dbReference type="EMBL" id="KAA6411481.1"/>
    </source>
</evidence>
<feature type="compositionally biased region" description="Low complexity" evidence="1">
    <location>
        <begin position="24"/>
        <end position="42"/>
    </location>
</feature>
<feature type="compositionally biased region" description="Basic residues" evidence="1">
    <location>
        <begin position="1"/>
        <end position="11"/>
    </location>
</feature>
<accession>A0A5M8PSA4</accession>
<comment type="caution">
    <text evidence="2">The sequence shown here is derived from an EMBL/GenBank/DDBJ whole genome shotgun (WGS) entry which is preliminary data.</text>
</comment>
<feature type="compositionally biased region" description="Polar residues" evidence="1">
    <location>
        <begin position="61"/>
        <end position="76"/>
    </location>
</feature>
<gene>
    <name evidence="2" type="ORF">FRX48_04761</name>
</gene>
<proteinExistence type="predicted"/>
<feature type="region of interest" description="Disordered" evidence="1">
    <location>
        <begin position="221"/>
        <end position="265"/>
    </location>
</feature>
<dbReference type="Proteomes" id="UP000324767">
    <property type="component" value="Unassembled WGS sequence"/>
</dbReference>
<feature type="compositionally biased region" description="Polar residues" evidence="1">
    <location>
        <begin position="145"/>
        <end position="170"/>
    </location>
</feature>